<dbReference type="RefSeq" id="WP_332293339.1">
    <property type="nucleotide sequence ID" value="NZ_JAZIBG010000059.1"/>
</dbReference>
<dbReference type="Proteomes" id="UP001336250">
    <property type="component" value="Unassembled WGS sequence"/>
</dbReference>
<keyword evidence="3" id="KW-1185">Reference proteome</keyword>
<dbReference type="InterPro" id="IPR035461">
    <property type="entry name" value="GmhA/DiaA"/>
</dbReference>
<dbReference type="EMBL" id="JAZIBG010000059">
    <property type="protein sequence ID" value="MEF7617578.1"/>
    <property type="molecule type" value="Genomic_DNA"/>
</dbReference>
<accession>A0AAW9QCF9</accession>
<dbReference type="Pfam" id="PF13580">
    <property type="entry name" value="SIS_2"/>
    <property type="match status" value="1"/>
</dbReference>
<comment type="caution">
    <text evidence="2">The sequence shown here is derived from an EMBL/GenBank/DDBJ whole genome shotgun (WGS) entry which is preliminary data.</text>
</comment>
<evidence type="ECO:0000313" key="2">
    <source>
        <dbReference type="EMBL" id="MEF7617578.1"/>
    </source>
</evidence>
<dbReference type="GO" id="GO:0097367">
    <property type="term" value="F:carbohydrate derivative binding"/>
    <property type="evidence" value="ECO:0007669"/>
    <property type="project" value="InterPro"/>
</dbReference>
<dbReference type="PANTHER" id="PTHR30390">
    <property type="entry name" value="SEDOHEPTULOSE 7-PHOSPHATE ISOMERASE / DNAA INITIATOR-ASSOCIATING FACTOR FOR REPLICATION INITIATION"/>
    <property type="match status" value="1"/>
</dbReference>
<proteinExistence type="predicted"/>
<dbReference type="PROSITE" id="PS51464">
    <property type="entry name" value="SIS"/>
    <property type="match status" value="1"/>
</dbReference>
<reference evidence="2 3" key="1">
    <citation type="submission" date="2024-02" db="EMBL/GenBank/DDBJ databases">
        <title>Genome sequence of Aquincola sp. MAHUQ-54.</title>
        <authorList>
            <person name="Huq M.A."/>
        </authorList>
    </citation>
    <scope>NUCLEOTIDE SEQUENCE [LARGE SCALE GENOMIC DNA]</scope>
    <source>
        <strain evidence="2 3">MAHUQ-54</strain>
    </source>
</reference>
<feature type="domain" description="SIS" evidence="1">
    <location>
        <begin position="35"/>
        <end position="196"/>
    </location>
</feature>
<name>A0AAW9QCF9_9BURK</name>
<dbReference type="InterPro" id="IPR046348">
    <property type="entry name" value="SIS_dom_sf"/>
</dbReference>
<organism evidence="2 3">
    <name type="scientific">Aquincola agrisoli</name>
    <dbReference type="NCBI Taxonomy" id="3119538"/>
    <lineage>
        <taxon>Bacteria</taxon>
        <taxon>Pseudomonadati</taxon>
        <taxon>Pseudomonadota</taxon>
        <taxon>Betaproteobacteria</taxon>
        <taxon>Burkholderiales</taxon>
        <taxon>Sphaerotilaceae</taxon>
        <taxon>Aquincola</taxon>
    </lineage>
</organism>
<dbReference type="PANTHER" id="PTHR30390:SF6">
    <property type="entry name" value="DNAA INITIATOR-ASSOCIATING PROTEIN DIAA"/>
    <property type="match status" value="1"/>
</dbReference>
<evidence type="ECO:0000259" key="1">
    <source>
        <dbReference type="PROSITE" id="PS51464"/>
    </source>
</evidence>
<dbReference type="InterPro" id="IPR050099">
    <property type="entry name" value="SIS_GmhA/DiaA_subfam"/>
</dbReference>
<dbReference type="GO" id="GO:1901135">
    <property type="term" value="P:carbohydrate derivative metabolic process"/>
    <property type="evidence" value="ECO:0007669"/>
    <property type="project" value="InterPro"/>
</dbReference>
<dbReference type="SUPFAM" id="SSF53697">
    <property type="entry name" value="SIS domain"/>
    <property type="match status" value="1"/>
</dbReference>
<gene>
    <name evidence="2" type="ORF">V4F39_26955</name>
</gene>
<dbReference type="Gene3D" id="3.40.50.10490">
    <property type="entry name" value="Glucose-6-phosphate isomerase like protein, domain 1"/>
    <property type="match status" value="1"/>
</dbReference>
<dbReference type="AlphaFoldDB" id="A0AAW9QCF9"/>
<dbReference type="CDD" id="cd05006">
    <property type="entry name" value="SIS_GmhA"/>
    <property type="match status" value="1"/>
</dbReference>
<protein>
    <submittedName>
        <fullName evidence="2">SIS domain-containing protein</fullName>
    </submittedName>
</protein>
<dbReference type="InterPro" id="IPR001347">
    <property type="entry name" value="SIS_dom"/>
</dbReference>
<sequence>MLEQRIQQQFFECADLQVQAADALARPLTDAVHAVLGCITAGGKLMVCGSGAATADAQHLAAQFVGRFERERPGLAALALGADGVLASALARERGADVLAKQVLALGAPGDVLVVLAPVGPDDSIVAAVQAAHGKDMTVIAFTGRAAPGLSAELTETDVHLAVPHDRAARIREVHVLALHCLCDAVDVQLMGEQEPTS</sequence>
<evidence type="ECO:0000313" key="3">
    <source>
        <dbReference type="Proteomes" id="UP001336250"/>
    </source>
</evidence>